<gene>
    <name evidence="1" type="ORF">BN134_2177</name>
</gene>
<comment type="caution">
    <text evidence="1">The sequence shown here is derived from an EMBL/GenBank/DDBJ whole genome shotgun (WGS) entry which is preliminary data.</text>
</comment>
<accession>A0ABM9Q7P8</accession>
<protein>
    <submittedName>
        <fullName evidence="1">Uncharacterized protein</fullName>
    </submittedName>
</protein>
<name>A0ABM9Q7P8_9ENTR</name>
<reference evidence="2" key="1">
    <citation type="journal article" date="2012" name="PLoS ONE">
        <title>Comparative analysis of genome sequences covering the seven cronobacter species.</title>
        <authorList>
            <person name="Joseph S."/>
            <person name="Desai P."/>
            <person name="Ji Y."/>
            <person name="Cummings C.A."/>
            <person name="Shih R."/>
            <person name="Degoricija L."/>
            <person name="Rico A."/>
            <person name="Brzoska P."/>
            <person name="Hamby S.E."/>
            <person name="Masood N."/>
            <person name="Hariri S."/>
            <person name="Sonbol H."/>
            <person name="Chuzhanova N."/>
            <person name="McClelland M."/>
            <person name="Furtado M.R."/>
            <person name="Forsythe S.J."/>
        </authorList>
    </citation>
    <scope>NUCLEOTIDE SEQUENCE [LARGE SCALE GENOMIC DNA]</scope>
    <source>
        <strain evidence="2">1210</strain>
    </source>
</reference>
<dbReference type="Proteomes" id="UP000009342">
    <property type="component" value="Unassembled WGS sequence"/>
</dbReference>
<dbReference type="EMBL" id="CAKZ01000097">
    <property type="protein sequence ID" value="CCJ81436.1"/>
    <property type="molecule type" value="Genomic_DNA"/>
</dbReference>
<evidence type="ECO:0000313" key="1">
    <source>
        <dbReference type="EMBL" id="CCJ81436.1"/>
    </source>
</evidence>
<proteinExistence type="predicted"/>
<organism evidence="1 2">
    <name type="scientific">Cronobacter dublinensis 1210</name>
    <dbReference type="NCBI Taxonomy" id="1208656"/>
    <lineage>
        <taxon>Bacteria</taxon>
        <taxon>Pseudomonadati</taxon>
        <taxon>Pseudomonadota</taxon>
        <taxon>Gammaproteobacteria</taxon>
        <taxon>Enterobacterales</taxon>
        <taxon>Enterobacteriaceae</taxon>
        <taxon>Cronobacter</taxon>
    </lineage>
</organism>
<keyword evidence="2" id="KW-1185">Reference proteome</keyword>
<sequence length="42" mass="4721">MIISHPNIKAVMVFYAMLEERGFIISISNGGNNTINFFTWSG</sequence>
<evidence type="ECO:0000313" key="2">
    <source>
        <dbReference type="Proteomes" id="UP000009342"/>
    </source>
</evidence>